<feature type="compositionally biased region" description="Polar residues" evidence="1">
    <location>
        <begin position="318"/>
        <end position="327"/>
    </location>
</feature>
<accession>A0ABQ5S4F0</accession>
<feature type="region of interest" description="Disordered" evidence="1">
    <location>
        <begin position="1178"/>
        <end position="1362"/>
    </location>
</feature>
<feature type="region of interest" description="Disordered" evidence="1">
    <location>
        <begin position="676"/>
        <end position="774"/>
    </location>
</feature>
<feature type="region of interest" description="Disordered" evidence="1">
    <location>
        <begin position="803"/>
        <end position="863"/>
    </location>
</feature>
<gene>
    <name evidence="3" type="ORF">VaNZ11_007312</name>
</gene>
<evidence type="ECO:0000313" key="4">
    <source>
        <dbReference type="Proteomes" id="UP001165090"/>
    </source>
</evidence>
<feature type="region of interest" description="Disordered" evidence="1">
    <location>
        <begin position="1468"/>
        <end position="1487"/>
    </location>
</feature>
<dbReference type="CDD" id="cd14707">
    <property type="entry name" value="bZIP_plant_BZIP46"/>
    <property type="match status" value="1"/>
</dbReference>
<dbReference type="InterPro" id="IPR004827">
    <property type="entry name" value="bZIP"/>
</dbReference>
<dbReference type="Gene3D" id="1.20.5.170">
    <property type="match status" value="1"/>
</dbReference>
<dbReference type="PROSITE" id="PS50217">
    <property type="entry name" value="BZIP"/>
    <property type="match status" value="1"/>
</dbReference>
<feature type="region of interest" description="Disordered" evidence="1">
    <location>
        <begin position="617"/>
        <end position="636"/>
    </location>
</feature>
<proteinExistence type="predicted"/>
<feature type="region of interest" description="Disordered" evidence="1">
    <location>
        <begin position="1109"/>
        <end position="1143"/>
    </location>
</feature>
<feature type="compositionally biased region" description="Basic and acidic residues" evidence="1">
    <location>
        <begin position="1275"/>
        <end position="1291"/>
    </location>
</feature>
<feature type="compositionally biased region" description="Low complexity" evidence="1">
    <location>
        <begin position="974"/>
        <end position="988"/>
    </location>
</feature>
<feature type="compositionally biased region" description="Low complexity" evidence="1">
    <location>
        <begin position="728"/>
        <end position="746"/>
    </location>
</feature>
<dbReference type="Proteomes" id="UP001165090">
    <property type="component" value="Unassembled WGS sequence"/>
</dbReference>
<feature type="compositionally biased region" description="Polar residues" evidence="1">
    <location>
        <begin position="710"/>
        <end position="720"/>
    </location>
</feature>
<name>A0ABQ5S4F0_9CHLO</name>
<feature type="domain" description="BZIP" evidence="2">
    <location>
        <begin position="1116"/>
        <end position="1163"/>
    </location>
</feature>
<feature type="compositionally biased region" description="Gly residues" evidence="1">
    <location>
        <begin position="1644"/>
        <end position="1656"/>
    </location>
</feature>
<dbReference type="PROSITE" id="PS00036">
    <property type="entry name" value="BZIP_BASIC"/>
    <property type="match status" value="1"/>
</dbReference>
<feature type="compositionally biased region" description="Basic residues" evidence="1">
    <location>
        <begin position="1298"/>
        <end position="1310"/>
    </location>
</feature>
<protein>
    <recommendedName>
        <fullName evidence="2">BZIP domain-containing protein</fullName>
    </recommendedName>
</protein>
<dbReference type="EMBL" id="BSDZ01000017">
    <property type="protein sequence ID" value="GLI64131.1"/>
    <property type="molecule type" value="Genomic_DNA"/>
</dbReference>
<feature type="compositionally biased region" description="Low complexity" evidence="1">
    <location>
        <begin position="1057"/>
        <end position="1067"/>
    </location>
</feature>
<evidence type="ECO:0000259" key="2">
    <source>
        <dbReference type="PROSITE" id="PS50217"/>
    </source>
</evidence>
<feature type="compositionally biased region" description="Low complexity" evidence="1">
    <location>
        <begin position="925"/>
        <end position="953"/>
    </location>
</feature>
<feature type="region of interest" description="Disordered" evidence="1">
    <location>
        <begin position="240"/>
        <end position="350"/>
    </location>
</feature>
<sequence length="1677" mass="173233">MEGSAGNISTQNTTRSAYDDGTSQLEQNVSNQMATGFLGGEHSVLHRTLPTSAANVVGAQPNLGHDNQGLGQPLPFRQFSVAPDTGLAQAAQSVDFGAATAAPRGALLGQLAAALDQRFDQRRLSEADSWHVEMLRTESLFSQRNYEAAKRQSCTDSSADVEYLLAGGFGLPHMRRTSSATTSHALAAGGLLPGPPRPATITGAGGLPSLSGGQQIHLPSLNSGVGPALMLHQPHMIIGPSAPTSALTPSQHHRQDFAQQQQQQAQQLLPSQGGSAPSVRISVGRMRDSGLSETLGSGSGVGGVSRHDRWSEEGASVSVLSNTQASDMSLPLMRTGNNSLPSGQERPAGATTTLSAPLSAQEVANRQLQLDHTTLFETAFGCISPAVPRDPQSQELQSHGPRHTDSRIGPGTALASVDAAIAGVSVTGDRASPAIISAVTGPGPDRFQSTLGSVLLADAGGDISADVDDRHISASAFLEFAGEAGVFGSSVGGLGAARGVGGDSPRSPSHLSVLAMQLSRQQQQTQHSMLQQQQLRQLPRGSMDLQQAQPGSIFGAGAHQLPRSTSAATAVLQEVLPRLSGAGPHGAASGPQLSAGGYRGGGSGGGYASPSLLGVHGGGSGAGEASRSPVMASPRHVLQQQSTYVDHGSPLQHSTLLAQAQQQQLHNLQPLEQQLQSHEHLQSHTTSPSRVRVIGQQEPGPSSPYGLEGTLQQRQQQSSPFAAPPRTSSSQSLQGLQQRSHYQQQQVVSTPLMQHLQQQASAQQRRRVAGSGVPTATPIQLQQQKPHTQRAAAGQIPEPAGLEILQPQELESQRSTQLQKAEGTDISQAEGNSEQSPTGQSVPMQQQGQQPQQEGQQLGVARQLDAPAGAELLAGTAGRSAAVVAAMARASRLMKRRRTSPRPSPKAPPSLRQAEQGGAHGPGPGSNSQPSQPNTAGPPSRAPSAAIASPTRSLQRRNTSLSGVGGGPVREDISAAGGPTATATTISTRLFSESDGEEVQRRGHGGDEDEQDDDHGGRDSDSGDGGSDGIDSSPDTAAGDDLEIIEGKVGSSRRSRTAIGGTAAAGRVMGDRTVTRGRIAASLGTGRGGGESGAAAAAADSQTVIDPVTGLPRRRAMTQEERMVRNREAAAKSRARRHQYQQSLEQHIRELQQHSAELRRLLEAHAVPLPSHLREQQARLGDGLPPPPPRTSPPRSRKGIGGRPRKYPLNPDGSKPGRKRRRTSTGTALTTAATPLPGCGAGGLAAEPSTITGSATERVRARTLQEAPGQPSEGDDAHCGEDDVRGEEHRSRTGGRSGRGRRGRGGRGRSRGGDGGGSRSIGRRKKLQTEDANIDEEEEEEAGSGPAGAGDAHAREGLNAERVEAAATSPYLSTDARCGNLDSSTVVGQVLLAATKVLSEKYQRKGLPQGVKPRGEAAMSGAPPPPPPSPPAIAASGAEVFKSPPPQQVFTMASFPRYQYTSPLATLMPSPQQQQQRQKQPSMVPGEAGRVEAQLDTLSPAGRDATTAAAATAADLSQSRFAPWPSWPPPMSAPIPAAAEVPLTSGVIPSAHQSLPAGVSDPRIAAGSRMAVADNPSVAAASAVVLRPLPLLPQEAQGPAVTQPPLDLGRPLATVGEGQLEGLGASGVGEMLRPLGSPGVTGSADGGSAGPSGGELGPFDMLNFGFGDLLGGFLGNQ</sequence>
<feature type="compositionally biased region" description="Polar residues" evidence="1">
    <location>
        <begin position="809"/>
        <end position="844"/>
    </location>
</feature>
<feature type="compositionally biased region" description="Low complexity" evidence="1">
    <location>
        <begin position="258"/>
        <end position="267"/>
    </location>
</feature>
<feature type="compositionally biased region" description="Acidic residues" evidence="1">
    <location>
        <begin position="1332"/>
        <end position="1342"/>
    </location>
</feature>
<feature type="compositionally biased region" description="Low complexity" evidence="1">
    <location>
        <begin position="845"/>
        <end position="859"/>
    </location>
</feature>
<feature type="compositionally biased region" description="Pro residues" evidence="1">
    <location>
        <begin position="1422"/>
        <end position="1431"/>
    </location>
</feature>
<dbReference type="InterPro" id="IPR046347">
    <property type="entry name" value="bZIP_sf"/>
</dbReference>
<feature type="region of interest" description="Disordered" evidence="1">
    <location>
        <begin position="386"/>
        <end position="410"/>
    </location>
</feature>
<reference evidence="3 4" key="1">
    <citation type="journal article" date="2023" name="IScience">
        <title>Expanded male sex-determining region conserved during the evolution of homothallism in the green alga Volvox.</title>
        <authorList>
            <person name="Yamamoto K."/>
            <person name="Matsuzaki R."/>
            <person name="Mahakham W."/>
            <person name="Heman W."/>
            <person name="Sekimoto H."/>
            <person name="Kawachi M."/>
            <person name="Minakuchi Y."/>
            <person name="Toyoda A."/>
            <person name="Nozaki H."/>
        </authorList>
    </citation>
    <scope>NUCLEOTIDE SEQUENCE [LARGE SCALE GENOMIC DNA]</scope>
    <source>
        <strain evidence="3 4">NIES-4468</strain>
    </source>
</reference>
<feature type="region of interest" description="Disordered" evidence="1">
    <location>
        <begin position="1081"/>
        <end position="1100"/>
    </location>
</feature>
<dbReference type="Pfam" id="PF07716">
    <property type="entry name" value="bZIP_2"/>
    <property type="match status" value="1"/>
</dbReference>
<feature type="compositionally biased region" description="Polar residues" evidence="1">
    <location>
        <begin position="747"/>
        <end position="756"/>
    </location>
</feature>
<feature type="region of interest" description="Disordered" evidence="1">
    <location>
        <begin position="1403"/>
        <end position="1438"/>
    </location>
</feature>
<feature type="compositionally biased region" description="Basic and acidic residues" evidence="1">
    <location>
        <begin position="1352"/>
        <end position="1362"/>
    </location>
</feature>
<organism evidence="3 4">
    <name type="scientific">Volvox africanus</name>
    <dbReference type="NCBI Taxonomy" id="51714"/>
    <lineage>
        <taxon>Eukaryota</taxon>
        <taxon>Viridiplantae</taxon>
        <taxon>Chlorophyta</taxon>
        <taxon>core chlorophytes</taxon>
        <taxon>Chlorophyceae</taxon>
        <taxon>CS clade</taxon>
        <taxon>Chlamydomonadales</taxon>
        <taxon>Volvocaceae</taxon>
        <taxon>Volvox</taxon>
    </lineage>
</organism>
<comment type="caution">
    <text evidence="3">The sequence shown here is derived from an EMBL/GenBank/DDBJ whole genome shotgun (WGS) entry which is preliminary data.</text>
</comment>
<feature type="compositionally biased region" description="Low complexity" evidence="1">
    <location>
        <begin position="875"/>
        <end position="891"/>
    </location>
</feature>
<feature type="compositionally biased region" description="Basic residues" evidence="1">
    <location>
        <begin position="1195"/>
        <end position="1206"/>
    </location>
</feature>
<feature type="compositionally biased region" description="Basic and acidic residues" evidence="1">
    <location>
        <begin position="1117"/>
        <end position="1131"/>
    </location>
</feature>
<feature type="region of interest" description="Disordered" evidence="1">
    <location>
        <begin position="875"/>
        <end position="1072"/>
    </location>
</feature>
<dbReference type="SUPFAM" id="SSF57959">
    <property type="entry name" value="Leucine zipper domain"/>
    <property type="match status" value="1"/>
</dbReference>
<feature type="compositionally biased region" description="Low complexity" evidence="1">
    <location>
        <begin position="1225"/>
        <end position="1238"/>
    </location>
</feature>
<keyword evidence="4" id="KW-1185">Reference proteome</keyword>
<evidence type="ECO:0000256" key="1">
    <source>
        <dbReference type="SAM" id="MobiDB-lite"/>
    </source>
</evidence>
<feature type="region of interest" description="Disordered" evidence="1">
    <location>
        <begin position="1635"/>
        <end position="1657"/>
    </location>
</feature>
<evidence type="ECO:0000313" key="3">
    <source>
        <dbReference type="EMBL" id="GLI64131.1"/>
    </source>
</evidence>